<evidence type="ECO:0000313" key="8">
    <source>
        <dbReference type="Proteomes" id="UP000664209"/>
    </source>
</evidence>
<keyword evidence="4 5" id="KW-0472">Membrane</keyword>
<sequence>MPAHQRVRGLLLASHAGPTAVVTCLAAALLLALDAPAATAATATAAVLAGQLSIGWSNDAVDADRDLAVARRDKPVVRGSVTPRLLRAAAVVALGVCVVLSLLTGIRSGGVHVLAVAGGWAYNLGLKATIWSWLPYVVSFGLLPAFLVLALPGQAGPSSWVVAVGGLLGLGAHLANVLPDLHDDAATGIRGLPHRLGRRATSVLAPVVLLAAAALVVLAPRGPVGALEVLALVAAGVLSVAAGVVAVLRERSRLPFTVTMAVAVICVALLVAAGPDLLAR</sequence>
<dbReference type="InterPro" id="IPR000537">
    <property type="entry name" value="UbiA_prenyltransferase"/>
</dbReference>
<dbReference type="Pfam" id="PF01040">
    <property type="entry name" value="UbiA"/>
    <property type="match status" value="1"/>
</dbReference>
<feature type="signal peptide" evidence="6">
    <location>
        <begin position="1"/>
        <end position="40"/>
    </location>
</feature>
<gene>
    <name evidence="7" type="ORF">J4G33_01760</name>
</gene>
<feature type="transmembrane region" description="Helical" evidence="5">
    <location>
        <begin position="88"/>
        <end position="121"/>
    </location>
</feature>
<evidence type="ECO:0000256" key="2">
    <source>
        <dbReference type="ARBA" id="ARBA00022692"/>
    </source>
</evidence>
<comment type="caution">
    <text evidence="7">The sequence shown here is derived from an EMBL/GenBank/DDBJ whole genome shotgun (WGS) entry which is preliminary data.</text>
</comment>
<dbReference type="AlphaFoldDB" id="A0A939LMF7"/>
<evidence type="ECO:0000313" key="7">
    <source>
        <dbReference type="EMBL" id="MBO1750522.1"/>
    </source>
</evidence>
<proteinExistence type="predicted"/>
<dbReference type="GO" id="GO:0016020">
    <property type="term" value="C:membrane"/>
    <property type="evidence" value="ECO:0007669"/>
    <property type="project" value="UniProtKB-SubCell"/>
</dbReference>
<feature type="transmembrane region" description="Helical" evidence="5">
    <location>
        <begin position="159"/>
        <end position="179"/>
    </location>
</feature>
<dbReference type="EMBL" id="JAGEMK010000001">
    <property type="protein sequence ID" value="MBO1750522.1"/>
    <property type="molecule type" value="Genomic_DNA"/>
</dbReference>
<feature type="transmembrane region" description="Helical" evidence="5">
    <location>
        <begin position="133"/>
        <end position="153"/>
    </location>
</feature>
<keyword evidence="6" id="KW-0732">Signal</keyword>
<reference evidence="7" key="1">
    <citation type="submission" date="2021-03" db="EMBL/GenBank/DDBJ databases">
        <title>Actinotalea soli sp. nov., isolated from soil.</title>
        <authorList>
            <person name="Ping W."/>
            <person name="Zhang J."/>
        </authorList>
    </citation>
    <scope>NUCLEOTIDE SEQUENCE</scope>
    <source>
        <strain evidence="7">BY-33</strain>
    </source>
</reference>
<feature type="transmembrane region" description="Helical" evidence="5">
    <location>
        <begin position="254"/>
        <end position="274"/>
    </location>
</feature>
<comment type="subcellular location">
    <subcellularLocation>
        <location evidence="1">Membrane</location>
        <topology evidence="1">Multi-pass membrane protein</topology>
    </subcellularLocation>
</comment>
<keyword evidence="3 5" id="KW-1133">Transmembrane helix</keyword>
<evidence type="ECO:0000256" key="5">
    <source>
        <dbReference type="SAM" id="Phobius"/>
    </source>
</evidence>
<dbReference type="RefSeq" id="WP_208054165.1">
    <property type="nucleotide sequence ID" value="NZ_JAGEMK010000001.1"/>
</dbReference>
<dbReference type="Proteomes" id="UP000664209">
    <property type="component" value="Unassembled WGS sequence"/>
</dbReference>
<dbReference type="Gene3D" id="1.10.357.140">
    <property type="entry name" value="UbiA prenyltransferase"/>
    <property type="match status" value="1"/>
</dbReference>
<feature type="chain" id="PRO_5037005600" evidence="6">
    <location>
        <begin position="41"/>
        <end position="280"/>
    </location>
</feature>
<accession>A0A939LMF7</accession>
<feature type="transmembrane region" description="Helical" evidence="5">
    <location>
        <begin position="200"/>
        <end position="219"/>
    </location>
</feature>
<evidence type="ECO:0000256" key="3">
    <source>
        <dbReference type="ARBA" id="ARBA00022989"/>
    </source>
</evidence>
<name>A0A939LMF7_9CELL</name>
<protein>
    <submittedName>
        <fullName evidence="7">UbiA family prenyltransferase</fullName>
    </submittedName>
</protein>
<evidence type="ECO:0000256" key="6">
    <source>
        <dbReference type="SAM" id="SignalP"/>
    </source>
</evidence>
<keyword evidence="8" id="KW-1185">Reference proteome</keyword>
<dbReference type="InterPro" id="IPR044878">
    <property type="entry name" value="UbiA_sf"/>
</dbReference>
<keyword evidence="2 5" id="KW-0812">Transmembrane</keyword>
<organism evidence="7 8">
    <name type="scientific">Actinotalea soli</name>
    <dbReference type="NCBI Taxonomy" id="2819234"/>
    <lineage>
        <taxon>Bacteria</taxon>
        <taxon>Bacillati</taxon>
        <taxon>Actinomycetota</taxon>
        <taxon>Actinomycetes</taxon>
        <taxon>Micrococcales</taxon>
        <taxon>Cellulomonadaceae</taxon>
        <taxon>Actinotalea</taxon>
    </lineage>
</organism>
<evidence type="ECO:0000256" key="1">
    <source>
        <dbReference type="ARBA" id="ARBA00004141"/>
    </source>
</evidence>
<feature type="transmembrane region" description="Helical" evidence="5">
    <location>
        <begin position="225"/>
        <end position="247"/>
    </location>
</feature>
<evidence type="ECO:0000256" key="4">
    <source>
        <dbReference type="ARBA" id="ARBA00023136"/>
    </source>
</evidence>
<dbReference type="GO" id="GO:0016765">
    <property type="term" value="F:transferase activity, transferring alkyl or aryl (other than methyl) groups"/>
    <property type="evidence" value="ECO:0007669"/>
    <property type="project" value="InterPro"/>
</dbReference>